<dbReference type="SUPFAM" id="SSF57716">
    <property type="entry name" value="Glucocorticoid receptor-like (DNA-binding domain)"/>
    <property type="match status" value="1"/>
</dbReference>
<evidence type="ECO:0000313" key="2">
    <source>
        <dbReference type="Proteomes" id="UP000046395"/>
    </source>
</evidence>
<evidence type="ECO:0000256" key="1">
    <source>
        <dbReference type="SAM" id="MobiDB-lite"/>
    </source>
</evidence>
<dbReference type="AlphaFoldDB" id="A0A5S6Q4M7"/>
<dbReference type="Gene3D" id="2.10.110.10">
    <property type="entry name" value="Cysteine Rich Protein"/>
    <property type="match status" value="1"/>
</dbReference>
<accession>A0A5S6Q4M7</accession>
<feature type="region of interest" description="Disordered" evidence="1">
    <location>
        <begin position="1"/>
        <end position="29"/>
    </location>
</feature>
<feature type="compositionally biased region" description="Basic and acidic residues" evidence="1">
    <location>
        <begin position="1"/>
        <end position="13"/>
    </location>
</feature>
<organism evidence="2 3">
    <name type="scientific">Trichuris muris</name>
    <name type="common">Mouse whipworm</name>
    <dbReference type="NCBI Taxonomy" id="70415"/>
    <lineage>
        <taxon>Eukaryota</taxon>
        <taxon>Metazoa</taxon>
        <taxon>Ecdysozoa</taxon>
        <taxon>Nematoda</taxon>
        <taxon>Enoplea</taxon>
        <taxon>Dorylaimia</taxon>
        <taxon>Trichinellida</taxon>
        <taxon>Trichuridae</taxon>
        <taxon>Trichuris</taxon>
    </lineage>
</organism>
<protein>
    <submittedName>
        <fullName evidence="3">LIM zinc-binding domain-containing protein</fullName>
    </submittedName>
</protein>
<keyword evidence="2" id="KW-1185">Reference proteome</keyword>
<sequence length="91" mass="10082">MSESKARKDESQKGKKSSKKSTGGLKPGKVRCEGCKKKCSGDILKTEDKYFHVKCFVCSGKYCTVLFIFAGHCVGSPYRFVASHCTYARTL</sequence>
<dbReference type="WBParaSite" id="TMUE_0000001912.1">
    <property type="protein sequence ID" value="TMUE_0000001912.1"/>
    <property type="gene ID" value="WBGene00297777"/>
</dbReference>
<evidence type="ECO:0000313" key="3">
    <source>
        <dbReference type="WBParaSite" id="TMUE_0000001912.1"/>
    </source>
</evidence>
<dbReference type="Proteomes" id="UP000046395">
    <property type="component" value="Unassembled WGS sequence"/>
</dbReference>
<name>A0A5S6Q4M7_TRIMR</name>
<proteinExistence type="predicted"/>
<reference evidence="3" key="1">
    <citation type="submission" date="2019-12" db="UniProtKB">
        <authorList>
            <consortium name="WormBaseParasite"/>
        </authorList>
    </citation>
    <scope>IDENTIFICATION</scope>
</reference>